<dbReference type="SUPFAM" id="SSF49313">
    <property type="entry name" value="Cadherin-like"/>
    <property type="match status" value="1"/>
</dbReference>
<dbReference type="InterPro" id="IPR003961">
    <property type="entry name" value="FN3_dom"/>
</dbReference>
<keyword evidence="8" id="KW-1185">Reference proteome</keyword>
<evidence type="ECO:0000259" key="6">
    <source>
        <dbReference type="PROSITE" id="PS51841"/>
    </source>
</evidence>
<dbReference type="InterPro" id="IPR015919">
    <property type="entry name" value="Cadherin-like_sf"/>
</dbReference>
<dbReference type="InterPro" id="IPR045474">
    <property type="entry name" value="GEVED"/>
</dbReference>
<dbReference type="Pfam" id="PF18962">
    <property type="entry name" value="Por_Secre_tail"/>
    <property type="match status" value="1"/>
</dbReference>
<dbReference type="GO" id="GO:0016787">
    <property type="term" value="F:hydrolase activity"/>
    <property type="evidence" value="ECO:0007669"/>
    <property type="project" value="UniProtKB-KW"/>
</dbReference>
<accession>A0A937A5G7</accession>
<dbReference type="GO" id="GO:0016020">
    <property type="term" value="C:membrane"/>
    <property type="evidence" value="ECO:0007669"/>
    <property type="project" value="InterPro"/>
</dbReference>
<dbReference type="NCBIfam" id="TIGR04183">
    <property type="entry name" value="Por_Secre_tail"/>
    <property type="match status" value="1"/>
</dbReference>
<dbReference type="Pfam" id="PF04231">
    <property type="entry name" value="Endonuclease_1"/>
    <property type="match status" value="1"/>
</dbReference>
<dbReference type="InterPro" id="IPR006644">
    <property type="entry name" value="Cadg"/>
</dbReference>
<dbReference type="InterPro" id="IPR001322">
    <property type="entry name" value="Lamin_tail_dom"/>
</dbReference>
<dbReference type="Pfam" id="PF00041">
    <property type="entry name" value="fn3"/>
    <property type="match status" value="1"/>
</dbReference>
<dbReference type="InterPro" id="IPR026444">
    <property type="entry name" value="Secre_tail"/>
</dbReference>
<dbReference type="InterPro" id="IPR013783">
    <property type="entry name" value="Ig-like_fold"/>
</dbReference>
<comment type="caution">
    <text evidence="7">The sequence shown here is derived from an EMBL/GenBank/DDBJ whole genome shotgun (WGS) entry which is preliminary data.</text>
</comment>
<dbReference type="InterPro" id="IPR044925">
    <property type="entry name" value="His-Me_finger_sf"/>
</dbReference>
<keyword evidence="2" id="KW-0540">Nuclease</keyword>
<sequence length="860" mass="93459">MKKHYLLWVLSMACFLSYGQIPAGYYNQANGLNGSQLKAALHNIIDGHTTYPYSSSSTDTWDILKDADKDPNNPNNVIGIYSGFSMNGPAEYDNGNGWSREHVWAKSRGDFGTSQGPGTDCHHLRAEDVSTNSARSNRNFDNADYYYVDGSGQYSGSTLSKTSDSEYIWEPRDAVKGDVARMIFYMVVRYEGTNGEPDLELTDTYLSNTSKEPLHSKLSTLIEWHLNDPVDNFEIQRNEVIYGYQNNRNPFIDHPEYVCEIYPTYCTSSPSNNAPAFASAPILSVTEGDTYNYSVIATDADGDPINISASSLPSWLSFIDNGDGTALLNGATSSSEVGIHSITLTASDGTDNTTQTFDITVEAQSVRGNASDLFISEYIEGSSYNKGIELANFTGSDVNLSSYSLMKSTNGSGSWGSEYSLSGDLSSGEVFVIVHSSADAAMQAQADISTGSGIVTFNGNDAIGLFKNGALIDLLGNPNDAVNFAQDITLVRKSTVTGPSSSYQPQEWHQFATNNFNFLGAHSFDGGTATSCDVPTNLSIANITTTTADVSWSGNSSAIGYGLRYRVSGSSTWTNISVSGTSYSLAGLSDNTAYEFEVRSECGSLNSSYSAPETFTTQSAQISYCTSGGQYANEEWIQRVVFNTLDNTSGSNGGYADFTSSSTSVQAGQTYSFSVHPEWSGRSFSEAYDIWIDYNQDGDFADAGEYVATISKTRDVVVSGYITIPTTAKNGSTRMRVSMKYNRNATSCEFFTYGEVEDYTVNISEGFSSRKALILENVKPDPVNNLKVYPNPTSGKLFVDMEVRKRADVNIVSLNGMLVKQATFVNGEAISMNLEGLDNGMYMLILKEEGNKHVTKLVIK</sequence>
<evidence type="ECO:0000256" key="3">
    <source>
        <dbReference type="ARBA" id="ARBA00022801"/>
    </source>
</evidence>
<dbReference type="RefSeq" id="WP_201917062.1">
    <property type="nucleotide sequence ID" value="NZ_JAERQG010000001.1"/>
</dbReference>
<dbReference type="PANTHER" id="PTHR33607:SF2">
    <property type="entry name" value="ENDONUCLEASE-1"/>
    <property type="match status" value="1"/>
</dbReference>
<dbReference type="InterPro" id="IPR007346">
    <property type="entry name" value="Endonuclease-I"/>
</dbReference>
<dbReference type="SUPFAM" id="SSF49265">
    <property type="entry name" value="Fibronectin type III"/>
    <property type="match status" value="1"/>
</dbReference>
<dbReference type="Proteomes" id="UP000642920">
    <property type="component" value="Unassembled WGS sequence"/>
</dbReference>
<dbReference type="Pfam" id="PF20009">
    <property type="entry name" value="GEVED"/>
    <property type="match status" value="1"/>
</dbReference>
<evidence type="ECO:0000256" key="1">
    <source>
        <dbReference type="ARBA" id="ARBA00006429"/>
    </source>
</evidence>
<dbReference type="SUPFAM" id="SSF54060">
    <property type="entry name" value="His-Me finger endonucleases"/>
    <property type="match status" value="1"/>
</dbReference>
<gene>
    <name evidence="7" type="ORF">JKP34_01700</name>
</gene>
<dbReference type="SMART" id="SM00060">
    <property type="entry name" value="FN3"/>
    <property type="match status" value="1"/>
</dbReference>
<dbReference type="GO" id="GO:0005509">
    <property type="term" value="F:calcium ion binding"/>
    <property type="evidence" value="ECO:0007669"/>
    <property type="project" value="InterPro"/>
</dbReference>
<dbReference type="GO" id="GO:0004519">
    <property type="term" value="F:endonuclease activity"/>
    <property type="evidence" value="ECO:0007669"/>
    <property type="project" value="UniProtKB-KW"/>
</dbReference>
<dbReference type="SMART" id="SM00736">
    <property type="entry name" value="CADG"/>
    <property type="match status" value="1"/>
</dbReference>
<protein>
    <submittedName>
        <fullName evidence="7">Endonuclease</fullName>
    </submittedName>
</protein>
<dbReference type="PROSITE" id="PS50853">
    <property type="entry name" value="FN3"/>
    <property type="match status" value="1"/>
</dbReference>
<evidence type="ECO:0000259" key="5">
    <source>
        <dbReference type="PROSITE" id="PS50853"/>
    </source>
</evidence>
<dbReference type="PROSITE" id="PS51841">
    <property type="entry name" value="LTD"/>
    <property type="match status" value="1"/>
</dbReference>
<keyword evidence="3" id="KW-0378">Hydrolase</keyword>
<proteinExistence type="inferred from homology"/>
<feature type="chain" id="PRO_5037441587" evidence="4">
    <location>
        <begin position="24"/>
        <end position="860"/>
    </location>
</feature>
<dbReference type="Gene3D" id="2.60.40.10">
    <property type="entry name" value="Immunoglobulins"/>
    <property type="match status" value="2"/>
</dbReference>
<dbReference type="PANTHER" id="PTHR33607">
    <property type="entry name" value="ENDONUCLEASE-1"/>
    <property type="match status" value="1"/>
</dbReference>
<dbReference type="Pfam" id="PF05345">
    <property type="entry name" value="He_PIG"/>
    <property type="match status" value="1"/>
</dbReference>
<dbReference type="AlphaFoldDB" id="A0A937A5G7"/>
<keyword evidence="7" id="KW-0255">Endonuclease</keyword>
<dbReference type="CDD" id="cd00063">
    <property type="entry name" value="FN3"/>
    <property type="match status" value="1"/>
</dbReference>
<evidence type="ECO:0000313" key="7">
    <source>
        <dbReference type="EMBL" id="MBL0763945.1"/>
    </source>
</evidence>
<organism evidence="7 8">
    <name type="scientific">Marivirga atlantica</name>
    <dbReference type="NCBI Taxonomy" id="1548457"/>
    <lineage>
        <taxon>Bacteria</taxon>
        <taxon>Pseudomonadati</taxon>
        <taxon>Bacteroidota</taxon>
        <taxon>Cytophagia</taxon>
        <taxon>Cytophagales</taxon>
        <taxon>Marivirgaceae</taxon>
        <taxon>Marivirga</taxon>
    </lineage>
</organism>
<dbReference type="EMBL" id="JAERQG010000001">
    <property type="protein sequence ID" value="MBL0763945.1"/>
    <property type="molecule type" value="Genomic_DNA"/>
</dbReference>
<keyword evidence="4" id="KW-0732">Signal</keyword>
<feature type="signal peptide" evidence="4">
    <location>
        <begin position="1"/>
        <end position="23"/>
    </location>
</feature>
<evidence type="ECO:0000256" key="2">
    <source>
        <dbReference type="ARBA" id="ARBA00022722"/>
    </source>
</evidence>
<dbReference type="Pfam" id="PF00932">
    <property type="entry name" value="LTD"/>
    <property type="match status" value="1"/>
</dbReference>
<dbReference type="InterPro" id="IPR036116">
    <property type="entry name" value="FN3_sf"/>
</dbReference>
<feature type="domain" description="LTD" evidence="6">
    <location>
        <begin position="353"/>
        <end position="500"/>
    </location>
</feature>
<name>A0A937A5G7_9BACT</name>
<evidence type="ECO:0000256" key="4">
    <source>
        <dbReference type="SAM" id="SignalP"/>
    </source>
</evidence>
<comment type="similarity">
    <text evidence="1">Belongs to the EndA/NucM nuclease family.</text>
</comment>
<feature type="domain" description="Fibronectin type-III" evidence="5">
    <location>
        <begin position="534"/>
        <end position="620"/>
    </location>
</feature>
<reference evidence="7" key="1">
    <citation type="submission" date="2021-01" db="EMBL/GenBank/DDBJ databases">
        <title>Marivirga sp. nov., isolated from intertidal surface sediments.</title>
        <authorList>
            <person name="Zhang M."/>
        </authorList>
    </citation>
    <scope>NUCLEOTIDE SEQUENCE</scope>
    <source>
        <strain evidence="7">SM1354</strain>
    </source>
</reference>
<evidence type="ECO:0000313" key="8">
    <source>
        <dbReference type="Proteomes" id="UP000642920"/>
    </source>
</evidence>